<dbReference type="RefSeq" id="WP_205001980.1">
    <property type="nucleotide sequence ID" value="NZ_JAFBER010000001.1"/>
</dbReference>
<dbReference type="InterPro" id="IPR025555">
    <property type="entry name" value="YppG"/>
</dbReference>
<dbReference type="EMBL" id="JAFBER010000001">
    <property type="protein sequence ID" value="MBM7644011.1"/>
    <property type="molecule type" value="Genomic_DNA"/>
</dbReference>
<name>A0ABS2PVC7_9BACL</name>
<reference evidence="2 3" key="1">
    <citation type="submission" date="2021-01" db="EMBL/GenBank/DDBJ databases">
        <title>Genomic Encyclopedia of Type Strains, Phase IV (KMG-IV): sequencing the most valuable type-strain genomes for metagenomic binning, comparative biology and taxonomic classification.</title>
        <authorList>
            <person name="Goeker M."/>
        </authorList>
    </citation>
    <scope>NUCLEOTIDE SEQUENCE [LARGE SCALE GENOMIC DNA]</scope>
    <source>
        <strain evidence="2 3">DSM 28236</strain>
    </source>
</reference>
<sequence length="115" mass="13198">MANTQNNNQYQQPNRFYDPFTQFMFGLPTAPPPYQPMQQMPMQQPKQVQSQSQPQQTNQQQNPPSQPPNAMPFLDNNGNLDFDKLMSGANQVFNLINKTGPMLKQISPLLNLFKK</sequence>
<evidence type="ECO:0000313" key="3">
    <source>
        <dbReference type="Proteomes" id="UP000808914"/>
    </source>
</evidence>
<proteinExistence type="predicted"/>
<feature type="region of interest" description="Disordered" evidence="1">
    <location>
        <begin position="22"/>
        <end position="78"/>
    </location>
</feature>
<organism evidence="2 3">
    <name type="scientific">Scopulibacillus daqui</name>
    <dbReference type="NCBI Taxonomy" id="1469162"/>
    <lineage>
        <taxon>Bacteria</taxon>
        <taxon>Bacillati</taxon>
        <taxon>Bacillota</taxon>
        <taxon>Bacilli</taxon>
        <taxon>Bacillales</taxon>
        <taxon>Sporolactobacillaceae</taxon>
        <taxon>Scopulibacillus</taxon>
    </lineage>
</organism>
<dbReference type="Pfam" id="PF14179">
    <property type="entry name" value="YppG"/>
    <property type="match status" value="1"/>
</dbReference>
<protein>
    <recommendedName>
        <fullName evidence="4">YppG-like protein</fullName>
    </recommendedName>
</protein>
<dbReference type="Proteomes" id="UP000808914">
    <property type="component" value="Unassembled WGS sequence"/>
</dbReference>
<comment type="caution">
    <text evidence="2">The sequence shown here is derived from an EMBL/GenBank/DDBJ whole genome shotgun (WGS) entry which is preliminary data.</text>
</comment>
<feature type="compositionally biased region" description="Low complexity" evidence="1">
    <location>
        <begin position="36"/>
        <end position="63"/>
    </location>
</feature>
<keyword evidence="3" id="KW-1185">Reference proteome</keyword>
<gene>
    <name evidence="2" type="ORF">JOD45_000202</name>
</gene>
<evidence type="ECO:0008006" key="4">
    <source>
        <dbReference type="Google" id="ProtNLM"/>
    </source>
</evidence>
<accession>A0ABS2PVC7</accession>
<evidence type="ECO:0000256" key="1">
    <source>
        <dbReference type="SAM" id="MobiDB-lite"/>
    </source>
</evidence>
<evidence type="ECO:0000313" key="2">
    <source>
        <dbReference type="EMBL" id="MBM7644011.1"/>
    </source>
</evidence>